<proteinExistence type="predicted"/>
<evidence type="ECO:0000313" key="2">
    <source>
        <dbReference type="Proteomes" id="UP000663848"/>
    </source>
</evidence>
<sequence>MDVKYIGGDVPWTLPFGDHFNSSSYASFTDTNKTNFSNASDLEIIARRYEFEPLYSVSENQIQTKPPICNTNTQWMNSGVLFADKTIEPYVTGIHQTGFLNIFTKQNAVNQEKFICIDFSDDHGHTFCYLCSI</sequence>
<organism evidence="1 2">
    <name type="scientific">Rotaria socialis</name>
    <dbReference type="NCBI Taxonomy" id="392032"/>
    <lineage>
        <taxon>Eukaryota</taxon>
        <taxon>Metazoa</taxon>
        <taxon>Spiralia</taxon>
        <taxon>Gnathifera</taxon>
        <taxon>Rotifera</taxon>
        <taxon>Eurotatoria</taxon>
        <taxon>Bdelloidea</taxon>
        <taxon>Philodinida</taxon>
        <taxon>Philodinidae</taxon>
        <taxon>Rotaria</taxon>
    </lineage>
</organism>
<name>A0A821YHG1_9BILA</name>
<dbReference type="EMBL" id="CAJOBR010024083">
    <property type="protein sequence ID" value="CAF4958964.1"/>
    <property type="molecule type" value="Genomic_DNA"/>
</dbReference>
<evidence type="ECO:0000313" key="1">
    <source>
        <dbReference type="EMBL" id="CAF4958964.1"/>
    </source>
</evidence>
<dbReference type="Proteomes" id="UP000663848">
    <property type="component" value="Unassembled WGS sequence"/>
</dbReference>
<reference evidence="1" key="1">
    <citation type="submission" date="2021-02" db="EMBL/GenBank/DDBJ databases">
        <authorList>
            <person name="Nowell W R."/>
        </authorList>
    </citation>
    <scope>NUCLEOTIDE SEQUENCE</scope>
</reference>
<feature type="non-terminal residue" evidence="1">
    <location>
        <position position="1"/>
    </location>
</feature>
<protein>
    <submittedName>
        <fullName evidence="1">Uncharacterized protein</fullName>
    </submittedName>
</protein>
<comment type="caution">
    <text evidence="1">The sequence shown here is derived from an EMBL/GenBank/DDBJ whole genome shotgun (WGS) entry which is preliminary data.</text>
</comment>
<dbReference type="AlphaFoldDB" id="A0A821YHG1"/>
<gene>
    <name evidence="1" type="ORF">QYT958_LOCUS34096</name>
</gene>
<accession>A0A821YHG1</accession>